<dbReference type="Proteomes" id="UP000237104">
    <property type="component" value="Unassembled WGS sequence"/>
</dbReference>
<gene>
    <name evidence="1" type="ORF">C3B59_16935</name>
</gene>
<dbReference type="RefSeq" id="WP_103432371.1">
    <property type="nucleotide sequence ID" value="NZ_PPXF01000065.1"/>
</dbReference>
<dbReference type="PANTHER" id="PTHR40658:SF3">
    <property type="entry name" value="CLBS_DFSB FAMILY FOUR-HELIX BUNDLE PROTEIN"/>
    <property type="match status" value="1"/>
</dbReference>
<dbReference type="AlphaFoldDB" id="A0A2S3Z5U9"/>
<proteinExistence type="predicted"/>
<organism evidence="1 2">
    <name type="scientific">Cryobacterium zongtaii</name>
    <dbReference type="NCBI Taxonomy" id="1259217"/>
    <lineage>
        <taxon>Bacteria</taxon>
        <taxon>Bacillati</taxon>
        <taxon>Actinomycetota</taxon>
        <taxon>Actinomycetes</taxon>
        <taxon>Micrococcales</taxon>
        <taxon>Microbacteriaceae</taxon>
        <taxon>Cryobacterium</taxon>
    </lineage>
</organism>
<dbReference type="EMBL" id="PPXF01000065">
    <property type="protein sequence ID" value="POH59585.1"/>
    <property type="molecule type" value="Genomic_DNA"/>
</dbReference>
<dbReference type="Pfam" id="PF08020">
    <property type="entry name" value="DUF1706"/>
    <property type="match status" value="1"/>
</dbReference>
<dbReference type="InterPro" id="IPR034660">
    <property type="entry name" value="DinB/YfiT-like"/>
</dbReference>
<dbReference type="PANTHER" id="PTHR40658">
    <property type="match status" value="1"/>
</dbReference>
<evidence type="ECO:0008006" key="3">
    <source>
        <dbReference type="Google" id="ProtNLM"/>
    </source>
</evidence>
<accession>A0A2S3Z5U9</accession>
<evidence type="ECO:0000313" key="1">
    <source>
        <dbReference type="EMBL" id="POH59585.1"/>
    </source>
</evidence>
<sequence>MAVPTSKADLVAAIGTTFAQLEADLDRVPPSLVYDQVLPGHAKGTMMSPAELVSYLIGWNEQVATWHARRAAGLPDELPAAGITWNELGLLAQRYYDAYRDETWDELRAHLVGAKDNLLALIENYTDAELYGRRWYGKWTMGRMISLNSSSPYVNARGRLRAWLRTASLTPPS</sequence>
<evidence type="ECO:0000313" key="2">
    <source>
        <dbReference type="Proteomes" id="UP000237104"/>
    </source>
</evidence>
<dbReference type="OrthoDB" id="4484862at2"/>
<reference evidence="1 2" key="1">
    <citation type="submission" date="2018-01" db="EMBL/GenBank/DDBJ databases">
        <title>Cryobacterium sp. nov., from glaciers in China.</title>
        <authorList>
            <person name="Liu Q."/>
            <person name="Xin Y.-H."/>
        </authorList>
    </citation>
    <scope>NUCLEOTIDE SEQUENCE [LARGE SCALE GENOMIC DNA]</scope>
    <source>
        <strain evidence="1 2">TMB1-8</strain>
    </source>
</reference>
<name>A0A2S3Z5U9_9MICO</name>
<protein>
    <recommendedName>
        <fullName evidence="3">ClbS/DfsB family four-helix bundle protein</fullName>
    </recommendedName>
</protein>
<dbReference type="InterPro" id="IPR012550">
    <property type="entry name" value="DUF1706"/>
</dbReference>
<dbReference type="Gene3D" id="1.20.120.450">
    <property type="entry name" value="dinb family like domain"/>
    <property type="match status" value="1"/>
</dbReference>
<comment type="caution">
    <text evidence="1">The sequence shown here is derived from an EMBL/GenBank/DDBJ whole genome shotgun (WGS) entry which is preliminary data.</text>
</comment>